<comment type="caution">
    <text evidence="1">The sequence shown here is derived from an EMBL/GenBank/DDBJ whole genome shotgun (WGS) entry which is preliminary data.</text>
</comment>
<proteinExistence type="predicted"/>
<dbReference type="EMBL" id="JACGCM010002660">
    <property type="protein sequence ID" value="KAF6137138.1"/>
    <property type="molecule type" value="Genomic_DNA"/>
</dbReference>
<keyword evidence="2" id="KW-1185">Reference proteome</keyword>
<evidence type="ECO:0000313" key="2">
    <source>
        <dbReference type="Proteomes" id="UP000541444"/>
    </source>
</evidence>
<name>A0A7J7L3K0_9MAGN</name>
<evidence type="ECO:0000313" key="1">
    <source>
        <dbReference type="EMBL" id="KAF6137138.1"/>
    </source>
</evidence>
<sequence length="72" mass="8289">MSNGYANLRQMFKEMSMDDTVKSVVEIILESDWNEEVKSKLSALELSLPNNSVLSILRELGEFPFKALEFFQ</sequence>
<gene>
    <name evidence="1" type="ORF">GIB67_030902</name>
</gene>
<accession>A0A7J7L3K0</accession>
<reference evidence="1 2" key="1">
    <citation type="journal article" date="2020" name="IScience">
        <title>Genome Sequencing of the Endangered Kingdonia uniflora (Circaeasteraceae, Ranunculales) Reveals Potential Mechanisms of Evolutionary Specialization.</title>
        <authorList>
            <person name="Sun Y."/>
            <person name="Deng T."/>
            <person name="Zhang A."/>
            <person name="Moore M.J."/>
            <person name="Landis J.B."/>
            <person name="Lin N."/>
            <person name="Zhang H."/>
            <person name="Zhang X."/>
            <person name="Huang J."/>
            <person name="Zhang X."/>
            <person name="Sun H."/>
            <person name="Wang H."/>
        </authorList>
    </citation>
    <scope>NUCLEOTIDE SEQUENCE [LARGE SCALE GENOMIC DNA]</scope>
    <source>
        <strain evidence="1">TB1705</strain>
        <tissue evidence="1">Leaf</tissue>
    </source>
</reference>
<protein>
    <submittedName>
        <fullName evidence="1">Uncharacterized protein</fullName>
    </submittedName>
</protein>
<dbReference type="AlphaFoldDB" id="A0A7J7L3K0"/>
<dbReference type="Proteomes" id="UP000541444">
    <property type="component" value="Unassembled WGS sequence"/>
</dbReference>
<organism evidence="1 2">
    <name type="scientific">Kingdonia uniflora</name>
    <dbReference type="NCBI Taxonomy" id="39325"/>
    <lineage>
        <taxon>Eukaryota</taxon>
        <taxon>Viridiplantae</taxon>
        <taxon>Streptophyta</taxon>
        <taxon>Embryophyta</taxon>
        <taxon>Tracheophyta</taxon>
        <taxon>Spermatophyta</taxon>
        <taxon>Magnoliopsida</taxon>
        <taxon>Ranunculales</taxon>
        <taxon>Circaeasteraceae</taxon>
        <taxon>Kingdonia</taxon>
    </lineage>
</organism>